<organism evidence="1">
    <name type="scientific">Opuntia streptacantha</name>
    <name type="common">Prickly pear cactus</name>
    <name type="synonym">Opuntia cardona</name>
    <dbReference type="NCBI Taxonomy" id="393608"/>
    <lineage>
        <taxon>Eukaryota</taxon>
        <taxon>Viridiplantae</taxon>
        <taxon>Streptophyta</taxon>
        <taxon>Embryophyta</taxon>
        <taxon>Tracheophyta</taxon>
        <taxon>Spermatophyta</taxon>
        <taxon>Magnoliopsida</taxon>
        <taxon>eudicotyledons</taxon>
        <taxon>Gunneridae</taxon>
        <taxon>Pentapetalae</taxon>
        <taxon>Caryophyllales</taxon>
        <taxon>Cactineae</taxon>
        <taxon>Cactaceae</taxon>
        <taxon>Opuntioideae</taxon>
        <taxon>Opuntia</taxon>
    </lineage>
</organism>
<evidence type="ECO:0000313" key="1">
    <source>
        <dbReference type="EMBL" id="MBA4672751.1"/>
    </source>
</evidence>
<name>A0A7C9AR41_OPUST</name>
<dbReference type="EMBL" id="GISG01256371">
    <property type="protein sequence ID" value="MBA4672751.1"/>
    <property type="molecule type" value="Transcribed_RNA"/>
</dbReference>
<reference evidence="1" key="2">
    <citation type="submission" date="2020-07" db="EMBL/GenBank/DDBJ databases">
        <authorList>
            <person name="Vera ALvarez R."/>
            <person name="Arias-Moreno D.M."/>
            <person name="Jimenez-Jacinto V."/>
            <person name="Jimenez-Bremont J.F."/>
            <person name="Swaminathan K."/>
            <person name="Moose S.P."/>
            <person name="Guerrero-Gonzalez M.L."/>
            <person name="Marino-Ramirez L."/>
            <person name="Landsman D."/>
            <person name="Rodriguez-Kessler M."/>
            <person name="Delgado-Sanchez P."/>
        </authorList>
    </citation>
    <scope>NUCLEOTIDE SEQUENCE</scope>
    <source>
        <tissue evidence="1">Cladode</tissue>
    </source>
</reference>
<dbReference type="AlphaFoldDB" id="A0A7C9AR41"/>
<protein>
    <submittedName>
        <fullName evidence="1">Uncharacterized protein</fullName>
    </submittedName>
</protein>
<sequence>MLIHRQSIIRNLNTANIAISLLEEVTSIKQREEMAEAEVRGGAMAAECVEVAATDEDELRHAESGGAAGQCAHVVAFGYVVHQYIALYAIFFAHFLGAGLPTGVRSAGQMGFFVGFR</sequence>
<accession>A0A7C9AR41</accession>
<proteinExistence type="predicted"/>
<reference evidence="1" key="1">
    <citation type="journal article" date="2013" name="J. Plant Res.">
        <title>Effect of fungi and light on seed germination of three Opuntia species from semiarid lands of central Mexico.</title>
        <authorList>
            <person name="Delgado-Sanchez P."/>
            <person name="Jimenez-Bremont J.F."/>
            <person name="Guerrero-Gonzalez Mde L."/>
            <person name="Flores J."/>
        </authorList>
    </citation>
    <scope>NUCLEOTIDE SEQUENCE</scope>
    <source>
        <tissue evidence="1">Cladode</tissue>
    </source>
</reference>